<sequence length="39" mass="4173">MSPPIRWKYAALAARTASASTKASRSNNVNTIVPAIPLF</sequence>
<name>A0A8S5V1U0_9CAUD</name>
<protein>
    <submittedName>
        <fullName evidence="1">Uncharacterized protein</fullName>
    </submittedName>
</protein>
<dbReference type="EMBL" id="BK016182">
    <property type="protein sequence ID" value="DAG00694.1"/>
    <property type="molecule type" value="Genomic_DNA"/>
</dbReference>
<reference evidence="1" key="1">
    <citation type="journal article" date="2021" name="Proc. Natl. Acad. Sci. U.S.A.">
        <title>A Catalog of Tens of Thousands of Viruses from Human Metagenomes Reveals Hidden Associations with Chronic Diseases.</title>
        <authorList>
            <person name="Tisza M.J."/>
            <person name="Buck C.B."/>
        </authorList>
    </citation>
    <scope>NUCLEOTIDE SEQUENCE</scope>
    <source>
        <strain evidence="1">CtJ2i1</strain>
    </source>
</reference>
<accession>A0A8S5V1U0</accession>
<organism evidence="1">
    <name type="scientific">Myoviridae sp. ctJ2i1</name>
    <dbReference type="NCBI Taxonomy" id="2825079"/>
    <lineage>
        <taxon>Viruses</taxon>
        <taxon>Duplodnaviria</taxon>
        <taxon>Heunggongvirae</taxon>
        <taxon>Uroviricota</taxon>
        <taxon>Caudoviricetes</taxon>
    </lineage>
</organism>
<proteinExistence type="predicted"/>
<evidence type="ECO:0000313" key="1">
    <source>
        <dbReference type="EMBL" id="DAG00694.1"/>
    </source>
</evidence>